<dbReference type="Gene3D" id="3.90.1200.10">
    <property type="match status" value="1"/>
</dbReference>
<reference evidence="2 3" key="1">
    <citation type="journal article" date="2019" name="PLoS Biol.">
        <title>Sex chromosomes control vertical transmission of feminizing Wolbachia symbionts in an isopod.</title>
        <authorList>
            <person name="Becking T."/>
            <person name="Chebbi M.A."/>
            <person name="Giraud I."/>
            <person name="Moumen B."/>
            <person name="Laverre T."/>
            <person name="Caubet Y."/>
            <person name="Peccoud J."/>
            <person name="Gilbert C."/>
            <person name="Cordaux R."/>
        </authorList>
    </citation>
    <scope>NUCLEOTIDE SEQUENCE [LARGE SCALE GENOMIC DNA]</scope>
    <source>
        <strain evidence="2">ANa2</strain>
        <tissue evidence="2">Whole body excluding digestive tract and cuticle</tissue>
    </source>
</reference>
<dbReference type="PANTHER" id="PTHR11012:SF30">
    <property type="entry name" value="PROTEIN KINASE-LIKE DOMAIN-CONTAINING"/>
    <property type="match status" value="1"/>
</dbReference>
<proteinExistence type="predicted"/>
<dbReference type="SUPFAM" id="SSF56112">
    <property type="entry name" value="Protein kinase-like (PK-like)"/>
    <property type="match status" value="1"/>
</dbReference>
<sequence>MFISFLLFREERDYMPENTTVPNENHELITEELVRNGLQKDKGKNAELLSWNIKDFTNKGDGYTSFRNKCNALQHVKYKKGNEESQSEASYVVKLNPKRPPGPMTKMMESHVSTRRSVHKNLIESSSIKLLILTDIIGAMNEHLDRLNLEPLRTPKVFASSTEKGKESFVAENLRIQGFQMHDKRQAQDVHHALLVMEELGRFHASSLLLKESIEPKTFVEKYEHFEEPWFNADNDLFKVFLKMIESQTEESINILSTIPKYERCTKWLKAHKETFGLNFIDGFKPRKPFEVLVHGDCHTNNMLFKYNSMNEPVDMRFVDLQCTRLGSPASDIDYFAYSSLGGETRSKYFPKLLYTYYQSFSKVLLFARKKVPFTFKELEDEVEERKILGFVIGIMSLQFLLSEEDDVVDFGELREENMEEFNKKNKKNFKKLLEISGPFKDRFLSLFDDMLESHILYEN</sequence>
<keyword evidence="3" id="KW-1185">Reference proteome</keyword>
<dbReference type="AlphaFoldDB" id="A0A5N5SZ35"/>
<accession>A0A5N5SZ35</accession>
<evidence type="ECO:0000313" key="2">
    <source>
        <dbReference type="EMBL" id="KAB7499292.1"/>
    </source>
</evidence>
<evidence type="ECO:0000313" key="3">
    <source>
        <dbReference type="Proteomes" id="UP000326759"/>
    </source>
</evidence>
<name>A0A5N5SZ35_9CRUS</name>
<dbReference type="InterPro" id="IPR015897">
    <property type="entry name" value="CHK_kinase-like"/>
</dbReference>
<dbReference type="Proteomes" id="UP000326759">
    <property type="component" value="Unassembled WGS sequence"/>
</dbReference>
<protein>
    <recommendedName>
        <fullName evidence="1">CHK kinase-like domain-containing protein</fullName>
    </recommendedName>
</protein>
<dbReference type="InterPro" id="IPR004119">
    <property type="entry name" value="EcKL"/>
</dbReference>
<dbReference type="Pfam" id="PF02958">
    <property type="entry name" value="EcKL"/>
    <property type="match status" value="1"/>
</dbReference>
<dbReference type="EMBL" id="SEYY01018487">
    <property type="protein sequence ID" value="KAB7499292.1"/>
    <property type="molecule type" value="Genomic_DNA"/>
</dbReference>
<dbReference type="OrthoDB" id="190089at2759"/>
<organism evidence="2 3">
    <name type="scientific">Armadillidium nasatum</name>
    <dbReference type="NCBI Taxonomy" id="96803"/>
    <lineage>
        <taxon>Eukaryota</taxon>
        <taxon>Metazoa</taxon>
        <taxon>Ecdysozoa</taxon>
        <taxon>Arthropoda</taxon>
        <taxon>Crustacea</taxon>
        <taxon>Multicrustacea</taxon>
        <taxon>Malacostraca</taxon>
        <taxon>Eumalacostraca</taxon>
        <taxon>Peracarida</taxon>
        <taxon>Isopoda</taxon>
        <taxon>Oniscidea</taxon>
        <taxon>Crinocheta</taxon>
        <taxon>Armadillidiidae</taxon>
        <taxon>Armadillidium</taxon>
    </lineage>
</organism>
<comment type="caution">
    <text evidence="2">The sequence shown here is derived from an EMBL/GenBank/DDBJ whole genome shotgun (WGS) entry which is preliminary data.</text>
</comment>
<dbReference type="PANTHER" id="PTHR11012">
    <property type="entry name" value="PROTEIN KINASE-LIKE DOMAIN-CONTAINING"/>
    <property type="match status" value="1"/>
</dbReference>
<evidence type="ECO:0000259" key="1">
    <source>
        <dbReference type="SMART" id="SM00587"/>
    </source>
</evidence>
<feature type="domain" description="CHK kinase-like" evidence="1">
    <location>
        <begin position="169"/>
        <end position="367"/>
    </location>
</feature>
<dbReference type="SMART" id="SM00587">
    <property type="entry name" value="CHK"/>
    <property type="match status" value="1"/>
</dbReference>
<dbReference type="InterPro" id="IPR011009">
    <property type="entry name" value="Kinase-like_dom_sf"/>
</dbReference>
<gene>
    <name evidence="2" type="ORF">Anas_04960</name>
</gene>